<reference evidence="1 2" key="1">
    <citation type="submission" date="2015-09" db="EMBL/GenBank/DDBJ databases">
        <authorList>
            <consortium name="Pathogen Informatics"/>
        </authorList>
    </citation>
    <scope>NUCLEOTIDE SEQUENCE [LARGE SCALE GENOMIC DNA]</scope>
    <source>
        <strain evidence="1 2">2789STDY5834841</strain>
    </source>
</reference>
<proteinExistence type="predicted"/>
<evidence type="ECO:0000313" key="2">
    <source>
        <dbReference type="Proteomes" id="UP000095787"/>
    </source>
</evidence>
<dbReference type="EMBL" id="CYZO01000029">
    <property type="protein sequence ID" value="CUO27766.1"/>
    <property type="molecule type" value="Genomic_DNA"/>
</dbReference>
<name>A0A174DUE4_9FIRM</name>
<organism evidence="1 2">
    <name type="scientific">[Ruminococcus] torques</name>
    <dbReference type="NCBI Taxonomy" id="33039"/>
    <lineage>
        <taxon>Bacteria</taxon>
        <taxon>Bacillati</taxon>
        <taxon>Bacillota</taxon>
        <taxon>Clostridia</taxon>
        <taxon>Lachnospirales</taxon>
        <taxon>Lachnospiraceae</taxon>
        <taxon>Mediterraneibacter</taxon>
    </lineage>
</organism>
<gene>
    <name evidence="1" type="ORF">ERS852456_02096</name>
</gene>
<sequence>MSNLVFVGSREIGFFSEQVASRYNLEVEYIPSNGHITQQINEILYISQVQCIVYDIQQYIDDPEIICEEILKIQNCNGATPIIYAPGFSTFSRVIVALYEGGISEFILASDLSEQRSQLEKCMNGYYSKNGIAELEVIKTLSEQEAQLKDELKYTTIGVVGTANRIGTTTQALHITKYLIAKGYTACYVHINNTDYIKDLQEWWGAEIQDDFIGKVVYEGIDHFYKTEHLTEIKKLGYDFYVYDYGSFTNHFNRESFLERDIKIYVLGWKPSEMQATFKLLQSKIHTDGKYILSFGDELPEEDIEGIMGERKNSTIVPTRCTEPYKLYDVNTYDPIFQLDARIEEEPKRKGFFKLFGGKNK</sequence>
<protein>
    <submittedName>
        <fullName evidence="1">Uncharacterized protein</fullName>
    </submittedName>
</protein>
<dbReference type="Proteomes" id="UP000095787">
    <property type="component" value="Unassembled WGS sequence"/>
</dbReference>
<accession>A0A174DUE4</accession>
<dbReference type="AlphaFoldDB" id="A0A174DUE4"/>
<dbReference type="RefSeq" id="WP_055159214.1">
    <property type="nucleotide sequence ID" value="NZ_CATZLF010000030.1"/>
</dbReference>
<evidence type="ECO:0000313" key="1">
    <source>
        <dbReference type="EMBL" id="CUO27766.1"/>
    </source>
</evidence>